<feature type="domain" description="Protein kinase" evidence="12">
    <location>
        <begin position="21"/>
        <end position="307"/>
    </location>
</feature>
<evidence type="ECO:0000313" key="13">
    <source>
        <dbReference type="Proteomes" id="UP000050795"/>
    </source>
</evidence>
<dbReference type="InterPro" id="IPR050236">
    <property type="entry name" value="Ser_Thr_kinase_AGC"/>
</dbReference>
<dbReference type="FunFam" id="3.30.200.20:FF:000550">
    <property type="entry name" value="Serine/threonine-protein kinase greatwall"/>
    <property type="match status" value="1"/>
</dbReference>
<dbReference type="AlphaFoldDB" id="A0AA85KG54"/>
<keyword evidence="8" id="KW-0067">ATP-binding</keyword>
<evidence type="ECO:0000256" key="6">
    <source>
        <dbReference type="ARBA" id="ARBA00022741"/>
    </source>
</evidence>
<dbReference type="InterPro" id="IPR008271">
    <property type="entry name" value="Ser/Thr_kinase_AS"/>
</dbReference>
<dbReference type="SMART" id="SM00220">
    <property type="entry name" value="S_TKc"/>
    <property type="match status" value="1"/>
</dbReference>
<keyword evidence="5" id="KW-0808">Transferase</keyword>
<dbReference type="PANTHER" id="PTHR24356">
    <property type="entry name" value="SERINE/THREONINE-PROTEIN KINASE"/>
    <property type="match status" value="1"/>
</dbReference>
<organism evidence="13 14">
    <name type="scientific">Trichobilharzia regenti</name>
    <name type="common">Nasal bird schistosome</name>
    <dbReference type="NCBI Taxonomy" id="157069"/>
    <lineage>
        <taxon>Eukaryota</taxon>
        <taxon>Metazoa</taxon>
        <taxon>Spiralia</taxon>
        <taxon>Lophotrochozoa</taxon>
        <taxon>Platyhelminthes</taxon>
        <taxon>Trematoda</taxon>
        <taxon>Digenea</taxon>
        <taxon>Strigeidida</taxon>
        <taxon>Schistosomatoidea</taxon>
        <taxon>Schistosomatidae</taxon>
        <taxon>Trichobilharzia</taxon>
    </lineage>
</organism>
<dbReference type="GO" id="GO:0004674">
    <property type="term" value="F:protein serine/threonine kinase activity"/>
    <property type="evidence" value="ECO:0007669"/>
    <property type="project" value="UniProtKB-KW"/>
</dbReference>
<dbReference type="GO" id="GO:0035556">
    <property type="term" value="P:intracellular signal transduction"/>
    <property type="evidence" value="ECO:0007669"/>
    <property type="project" value="TreeGrafter"/>
</dbReference>
<comment type="catalytic activity">
    <reaction evidence="10">
        <text>L-threonyl-[protein] + ATP = O-phospho-L-threonyl-[protein] + ADP + H(+)</text>
        <dbReference type="Rhea" id="RHEA:46608"/>
        <dbReference type="Rhea" id="RHEA-COMP:11060"/>
        <dbReference type="Rhea" id="RHEA-COMP:11605"/>
        <dbReference type="ChEBI" id="CHEBI:15378"/>
        <dbReference type="ChEBI" id="CHEBI:30013"/>
        <dbReference type="ChEBI" id="CHEBI:30616"/>
        <dbReference type="ChEBI" id="CHEBI:61977"/>
        <dbReference type="ChEBI" id="CHEBI:456216"/>
        <dbReference type="EC" id="2.7.11.1"/>
    </reaction>
</comment>
<dbReference type="PROSITE" id="PS00108">
    <property type="entry name" value="PROTEIN_KINASE_ST"/>
    <property type="match status" value="1"/>
</dbReference>
<protein>
    <recommendedName>
        <fullName evidence="3">Serine/threonine-protein kinase greatwall</fullName>
        <ecNumber evidence="2">2.7.11.1</ecNumber>
    </recommendedName>
    <alternativeName>
        <fullName evidence="9">Microtubule-associated serine/threonine-protein kinase-like</fullName>
    </alternativeName>
</protein>
<name>A0AA85KG54_TRIRE</name>
<sequence>MTSEGIPFVVGKVTPPSAEDFILLKPISKGAFGKVFLGAKANNLDLVYAIKIVSKEEMRKKNLAEKLTCERNALAISKCPYIVHLYYCLQTASYVHLVMEYLIGGDLKSLLLVMGCLKEHHAAIYTVEIAIALEYLHKHGIIHRDLKPDNILIDSKGHLKLTDFGLSTLLWKRPLQPSDVLNTPSVAPLPAHYYRTPGQLISLTTELAFTSTPRMNKTQEFQERYPSTIQYDKTKPCLPCTKCSSPDINRSSVLHKSPSELPLKSITISARQTTNASNQQHIGTPLRRCKSSCVLETSDNTYSEPYKPIHRRVVHWSPISGSPVIENTCRSLHASESHLNELRLSTCSLASSVNLVYQSFDNQISSVKATPNTPILLSTTSKTSHNNVSKMLRNSESINHRLECFNSNAMIQKNHSLVNESNETLPGSRLVSLNQDMKQIAVNSNSCKISSTSSYRYNDENEPKAFEDSCYPVKGDRIPEPTSPVSKLSNFLEQRSSPFEKLRLCQLPHSPIPHCYRGHNNPYCLTDVKSKTSLSMRECMSSPIPLKTSLNFPSHPLLQSLKDTMACC</sequence>
<dbReference type="SUPFAM" id="SSF56112">
    <property type="entry name" value="Protein kinase-like (PK-like)"/>
    <property type="match status" value="1"/>
</dbReference>
<evidence type="ECO:0000256" key="9">
    <source>
        <dbReference type="ARBA" id="ARBA00033099"/>
    </source>
</evidence>
<dbReference type="GO" id="GO:0005634">
    <property type="term" value="C:nucleus"/>
    <property type="evidence" value="ECO:0007669"/>
    <property type="project" value="TreeGrafter"/>
</dbReference>
<evidence type="ECO:0000256" key="8">
    <source>
        <dbReference type="ARBA" id="ARBA00022840"/>
    </source>
</evidence>
<comment type="catalytic activity">
    <reaction evidence="11">
        <text>L-seryl-[protein] + ATP = O-phospho-L-seryl-[protein] + ADP + H(+)</text>
        <dbReference type="Rhea" id="RHEA:17989"/>
        <dbReference type="Rhea" id="RHEA-COMP:9863"/>
        <dbReference type="Rhea" id="RHEA-COMP:11604"/>
        <dbReference type="ChEBI" id="CHEBI:15378"/>
        <dbReference type="ChEBI" id="CHEBI:29999"/>
        <dbReference type="ChEBI" id="CHEBI:30616"/>
        <dbReference type="ChEBI" id="CHEBI:83421"/>
        <dbReference type="ChEBI" id="CHEBI:456216"/>
        <dbReference type="EC" id="2.7.11.1"/>
    </reaction>
</comment>
<evidence type="ECO:0000256" key="7">
    <source>
        <dbReference type="ARBA" id="ARBA00022777"/>
    </source>
</evidence>
<dbReference type="Proteomes" id="UP000050795">
    <property type="component" value="Unassembled WGS sequence"/>
</dbReference>
<accession>A0AA85KG54</accession>
<keyword evidence="7" id="KW-0418">Kinase</keyword>
<dbReference type="PROSITE" id="PS50011">
    <property type="entry name" value="PROTEIN_KINASE_DOM"/>
    <property type="match status" value="1"/>
</dbReference>
<dbReference type="PANTHER" id="PTHR24356:SF1">
    <property type="entry name" value="SERINE_THREONINE-PROTEIN KINASE GREATWALL"/>
    <property type="match status" value="1"/>
</dbReference>
<evidence type="ECO:0000256" key="2">
    <source>
        <dbReference type="ARBA" id="ARBA00012513"/>
    </source>
</evidence>
<keyword evidence="6" id="KW-0547">Nucleotide-binding</keyword>
<dbReference type="InterPro" id="IPR000719">
    <property type="entry name" value="Prot_kinase_dom"/>
</dbReference>
<reference evidence="14" key="2">
    <citation type="submission" date="2023-11" db="UniProtKB">
        <authorList>
            <consortium name="WormBaseParasite"/>
        </authorList>
    </citation>
    <scope>IDENTIFICATION</scope>
</reference>
<evidence type="ECO:0000259" key="12">
    <source>
        <dbReference type="PROSITE" id="PS50011"/>
    </source>
</evidence>
<dbReference type="Gene3D" id="1.10.510.10">
    <property type="entry name" value="Transferase(Phosphotransferase) domain 1"/>
    <property type="match status" value="1"/>
</dbReference>
<dbReference type="EC" id="2.7.11.1" evidence="2"/>
<evidence type="ECO:0000256" key="10">
    <source>
        <dbReference type="ARBA" id="ARBA00047899"/>
    </source>
</evidence>
<comment type="similarity">
    <text evidence="1">Belongs to the protein kinase superfamily. AGC Ser/Thr protein kinase family.</text>
</comment>
<dbReference type="FunFam" id="1.10.510.10:FF:000604">
    <property type="entry name" value="AGC protein kinase"/>
    <property type="match status" value="1"/>
</dbReference>
<dbReference type="GO" id="GO:0005524">
    <property type="term" value="F:ATP binding"/>
    <property type="evidence" value="ECO:0007669"/>
    <property type="project" value="UniProtKB-KW"/>
</dbReference>
<reference evidence="13" key="1">
    <citation type="submission" date="2022-06" db="EMBL/GenBank/DDBJ databases">
        <authorList>
            <person name="Berger JAMES D."/>
            <person name="Berger JAMES D."/>
        </authorList>
    </citation>
    <scope>NUCLEOTIDE SEQUENCE [LARGE SCALE GENOMIC DNA]</scope>
</reference>
<dbReference type="Pfam" id="PF00069">
    <property type="entry name" value="Pkinase"/>
    <property type="match status" value="1"/>
</dbReference>
<dbReference type="Gene3D" id="3.30.200.20">
    <property type="entry name" value="Phosphorylase Kinase, domain 1"/>
    <property type="match status" value="1"/>
</dbReference>
<keyword evidence="4" id="KW-0723">Serine/threonine-protein kinase</keyword>
<evidence type="ECO:0000256" key="5">
    <source>
        <dbReference type="ARBA" id="ARBA00022679"/>
    </source>
</evidence>
<evidence type="ECO:0000256" key="1">
    <source>
        <dbReference type="ARBA" id="ARBA00009903"/>
    </source>
</evidence>
<dbReference type="InterPro" id="IPR011009">
    <property type="entry name" value="Kinase-like_dom_sf"/>
</dbReference>
<evidence type="ECO:0000313" key="14">
    <source>
        <dbReference type="WBParaSite" id="TREG1_85860.2"/>
    </source>
</evidence>
<evidence type="ECO:0000256" key="3">
    <source>
        <dbReference type="ARBA" id="ARBA00022148"/>
    </source>
</evidence>
<dbReference type="WBParaSite" id="TREG1_85860.2">
    <property type="protein sequence ID" value="TREG1_85860.2"/>
    <property type="gene ID" value="TREG1_85860"/>
</dbReference>
<proteinExistence type="inferred from homology"/>
<evidence type="ECO:0000256" key="4">
    <source>
        <dbReference type="ARBA" id="ARBA00022527"/>
    </source>
</evidence>
<evidence type="ECO:0000256" key="11">
    <source>
        <dbReference type="ARBA" id="ARBA00048679"/>
    </source>
</evidence>
<keyword evidence="13" id="KW-1185">Reference proteome</keyword>